<name>A0AAJ6DDW0_9MICC</name>
<keyword evidence="2" id="KW-0378">Hydrolase</keyword>
<dbReference type="Proteomes" id="UP001224674">
    <property type="component" value="Chromosome"/>
</dbReference>
<proteinExistence type="predicted"/>
<accession>A0AAJ6DDW0</accession>
<evidence type="ECO:0000259" key="1">
    <source>
        <dbReference type="Pfam" id="PF00561"/>
    </source>
</evidence>
<dbReference type="GO" id="GO:0016787">
    <property type="term" value="F:hydrolase activity"/>
    <property type="evidence" value="ECO:0007669"/>
    <property type="project" value="UniProtKB-KW"/>
</dbReference>
<dbReference type="InterPro" id="IPR000073">
    <property type="entry name" value="AB_hydrolase_1"/>
</dbReference>
<feature type="domain" description="AB hydrolase-1" evidence="1">
    <location>
        <begin position="18"/>
        <end position="125"/>
    </location>
</feature>
<dbReference type="SUPFAM" id="SSF53474">
    <property type="entry name" value="alpha/beta-Hydrolases"/>
    <property type="match status" value="1"/>
</dbReference>
<evidence type="ECO:0000313" key="2">
    <source>
        <dbReference type="EMBL" id="WGH94287.1"/>
    </source>
</evidence>
<organism evidence="2 3">
    <name type="scientific">Auritidibacter ignavus</name>
    <dbReference type="NCBI Taxonomy" id="678932"/>
    <lineage>
        <taxon>Bacteria</taxon>
        <taxon>Bacillati</taxon>
        <taxon>Actinomycetota</taxon>
        <taxon>Actinomycetes</taxon>
        <taxon>Micrococcales</taxon>
        <taxon>Micrococcaceae</taxon>
        <taxon>Auritidibacter</taxon>
    </lineage>
</organism>
<dbReference type="Gene3D" id="3.40.50.1820">
    <property type="entry name" value="alpha/beta hydrolase"/>
    <property type="match status" value="1"/>
</dbReference>
<dbReference type="PRINTS" id="PR00111">
    <property type="entry name" value="ABHYDROLASE"/>
</dbReference>
<protein>
    <submittedName>
        <fullName evidence="2">Alpha/beta hydrolase</fullName>
    </submittedName>
</protein>
<dbReference type="InterPro" id="IPR029058">
    <property type="entry name" value="AB_hydrolase_fold"/>
</dbReference>
<dbReference type="PANTHER" id="PTHR43689">
    <property type="entry name" value="HYDROLASE"/>
    <property type="match status" value="1"/>
</dbReference>
<gene>
    <name evidence="2" type="ORF">QDX21_05725</name>
</gene>
<dbReference type="PANTHER" id="PTHR43689:SF8">
    <property type="entry name" value="ALPHA_BETA-HYDROLASES SUPERFAMILY PROTEIN"/>
    <property type="match status" value="1"/>
</dbReference>
<dbReference type="Pfam" id="PF00561">
    <property type="entry name" value="Abhydrolase_1"/>
    <property type="match status" value="1"/>
</dbReference>
<reference evidence="2 3" key="1">
    <citation type="submission" date="2023-03" db="EMBL/GenBank/DDBJ databases">
        <title>Complete genome sequences of several Auritidibacter ignavus strains isolated from ear infections.</title>
        <authorList>
            <person name="Baehr T."/>
            <person name="Baumhoegger A.M."/>
        </authorList>
    </citation>
    <scope>NUCLEOTIDE SEQUENCE [LARGE SCALE GENOMIC DNA]</scope>
    <source>
        <strain evidence="2 3">BABAE-6</strain>
    </source>
</reference>
<evidence type="ECO:0000313" key="3">
    <source>
        <dbReference type="Proteomes" id="UP001224674"/>
    </source>
</evidence>
<dbReference type="AlphaFoldDB" id="A0AAJ6DDW0"/>
<keyword evidence="3" id="KW-1185">Reference proteome</keyword>
<sequence length="258" mass="28422">MTATVDEFIHQYPGESHPVVLLHGLLTSAKYWNPARRRLTAAGYRVATVDLLGFGRAARVPAASYDYNEHVEHVKNALLSISGGQPVVLVGHSLGGLIALKLARKYPSLVSELVMFNAPLFRDSHEAKASIEQTNKLYKFLMTSRFRSVGWGAAHLLGFRVWGRHSTRAREGALRRVIFRGKGIHHLEQITVPTTVITGAADRAEYLNNLQQASLPPNVRVIVAPTGHHLPAQAPHYVTWTMDLLSGGLRPEHTVPAV</sequence>
<dbReference type="EMBL" id="CP122566">
    <property type="protein sequence ID" value="WGH94287.1"/>
    <property type="molecule type" value="Genomic_DNA"/>
</dbReference>
<dbReference type="RefSeq" id="WP_279675356.1">
    <property type="nucleotide sequence ID" value="NZ_CP122566.1"/>
</dbReference>